<dbReference type="GO" id="GO:0003723">
    <property type="term" value="F:RNA binding"/>
    <property type="evidence" value="ECO:0007669"/>
    <property type="project" value="InterPro"/>
</dbReference>
<organism evidence="1 2">
    <name type="scientific">Cronobacter phage JC03</name>
    <dbReference type="NCBI Taxonomy" id="2831170"/>
    <lineage>
        <taxon>Viruses</taxon>
        <taxon>Duplodnaviria</taxon>
        <taxon>Heunggongvirae</taxon>
        <taxon>Uroviricota</taxon>
        <taxon>Caudoviricetes</taxon>
        <taxon>Pantevenvirales</taxon>
        <taxon>Straboviridae</taxon>
        <taxon>Pseudotevenvirus</taxon>
        <taxon>Pseudotevenvirus gap161</taxon>
    </lineage>
</organism>
<evidence type="ECO:0000313" key="1">
    <source>
        <dbReference type="EMBL" id="QVW27490.1"/>
    </source>
</evidence>
<accession>A0A8E7FMT5</accession>
<dbReference type="Pfam" id="PF01818">
    <property type="entry name" value="Translat_reg"/>
    <property type="match status" value="2"/>
</dbReference>
<dbReference type="EMBL" id="MW767161">
    <property type="protein sequence ID" value="QVW27490.1"/>
    <property type="molecule type" value="Genomic_DNA"/>
</dbReference>
<proteinExistence type="predicted"/>
<dbReference type="Proteomes" id="UP000678368">
    <property type="component" value="Segment"/>
</dbReference>
<gene>
    <name evidence="1" type="primary">regA</name>
    <name evidence="1" type="ORF">AKFOPBLP_00270</name>
</gene>
<evidence type="ECO:0000313" key="2">
    <source>
        <dbReference type="Proteomes" id="UP000678368"/>
    </source>
</evidence>
<dbReference type="InterPro" id="IPR002702">
    <property type="entry name" value="Transl_repress_RegA"/>
</dbReference>
<protein>
    <submittedName>
        <fullName evidence="1">Translation repressor protein</fullName>
    </submittedName>
</protein>
<sequence length="149" mass="17910">MNMLEMLEIKLSSDDSFLKIRETLTRIGIANNKKKMLWQSCHILQKQGRYFIVHFKELLKLDGRQVDMTEDDELRRVHFKELLKLDGRQVDMTEDDELRRNNIARLLEEWGMVSILTPDLKFSEENNFRVLTHAQKAEWTLKYKYRIGH</sequence>
<reference evidence="1" key="1">
    <citation type="submission" date="2021-03" db="EMBL/GenBank/DDBJ databases">
        <title>Characterization and complete genome analysis of a novel phage JC03 infecting Cronobacter sakazakii.</title>
        <authorList>
            <person name="Jiang J."/>
            <person name="Zhao C."/>
            <person name="Li Z."/>
            <person name="Xu C."/>
        </authorList>
    </citation>
    <scope>NUCLEOTIDE SEQUENCE</scope>
</reference>
<name>A0A8E7FMT5_9CAUD</name>